<dbReference type="PANTHER" id="PTHR21240:SF19">
    <property type="entry name" value="CATALYTIC_ HYDROLASE"/>
    <property type="match status" value="1"/>
</dbReference>
<gene>
    <name evidence="3" type="ORF">VE26_04885</name>
</gene>
<comment type="caution">
    <text evidence="3">The sequence shown here is derived from an EMBL/GenBank/DDBJ whole genome shotgun (WGS) entry which is preliminary data.</text>
</comment>
<dbReference type="InterPro" id="IPR032466">
    <property type="entry name" value="Metal_Hydrolase"/>
</dbReference>
<feature type="domain" description="Amidohydrolase-related" evidence="2">
    <location>
        <begin position="100"/>
        <end position="299"/>
    </location>
</feature>
<dbReference type="InterPro" id="IPR032465">
    <property type="entry name" value="ACMSD"/>
</dbReference>
<dbReference type="EMBL" id="JZEY01000054">
    <property type="protein sequence ID" value="KKB09302.1"/>
    <property type="molecule type" value="Genomic_DNA"/>
</dbReference>
<keyword evidence="1" id="KW-0456">Lyase</keyword>
<organism evidence="3 4">
    <name type="scientific">Devosia chinhatensis</name>
    <dbReference type="NCBI Taxonomy" id="429727"/>
    <lineage>
        <taxon>Bacteria</taxon>
        <taxon>Pseudomonadati</taxon>
        <taxon>Pseudomonadota</taxon>
        <taxon>Alphaproteobacteria</taxon>
        <taxon>Hyphomicrobiales</taxon>
        <taxon>Devosiaceae</taxon>
        <taxon>Devosia</taxon>
    </lineage>
</organism>
<dbReference type="PANTHER" id="PTHR21240">
    <property type="entry name" value="2-AMINO-3-CARBOXYLMUCONATE-6-SEMIALDEHYDE DECARBOXYLASE"/>
    <property type="match status" value="1"/>
</dbReference>
<reference evidence="3 4" key="1">
    <citation type="submission" date="2015-03" db="EMBL/GenBank/DDBJ databases">
        <authorList>
            <person name="Hassan Y."/>
            <person name="Lepp D."/>
            <person name="Li X.-Z."/>
            <person name="Zhou T."/>
        </authorList>
    </citation>
    <scope>NUCLEOTIDE SEQUENCE [LARGE SCALE GENOMIC DNA]</scope>
    <source>
        <strain evidence="3 4">IPL18</strain>
    </source>
</reference>
<dbReference type="SUPFAM" id="SSF51556">
    <property type="entry name" value="Metallo-dependent hydrolases"/>
    <property type="match status" value="1"/>
</dbReference>
<dbReference type="OrthoDB" id="7325417at2"/>
<evidence type="ECO:0000313" key="3">
    <source>
        <dbReference type="EMBL" id="KKB09302.1"/>
    </source>
</evidence>
<dbReference type="PATRIC" id="fig|429727.3.peg.1016"/>
<dbReference type="InterPro" id="IPR006680">
    <property type="entry name" value="Amidohydro-rel"/>
</dbReference>
<protein>
    <recommendedName>
        <fullName evidence="2">Amidohydrolase-related domain-containing protein</fullName>
    </recommendedName>
</protein>
<evidence type="ECO:0000313" key="4">
    <source>
        <dbReference type="Proteomes" id="UP000033649"/>
    </source>
</evidence>
<dbReference type="Gene3D" id="3.20.20.140">
    <property type="entry name" value="Metal-dependent hydrolases"/>
    <property type="match status" value="1"/>
</dbReference>
<sequence length="301" mass="34405">MTPSTDYQFDPTKTRDGYGGIDIVVNFYTPQVIAEKRVPTDENFRDQVRMADDHRRGLTPEQYIEKMDRAGIERSLLIAARCGDRRMSTSTEIPYSYIHEACQKYPHRYSGVAGINPLLGIAGLKELDHAVKDLGFVAAHLYPHWFGQAPDAAIYYPYYARCAELGIPIMMQVGHCLVYRDDNRLATVAKPMLLDRIAIDFPELTIIGIHLGYPWTEEMISVATKHKNVYMAGDAYAPKHWGQSAVHFANTFGQDKFMFGTDWWVIDPERAVKEVDDLDFRPHSKKKIMRDNALRVFNLPT</sequence>
<evidence type="ECO:0000259" key="2">
    <source>
        <dbReference type="Pfam" id="PF04909"/>
    </source>
</evidence>
<dbReference type="STRING" id="429727.VE26_04885"/>
<dbReference type="Pfam" id="PF04909">
    <property type="entry name" value="Amidohydro_2"/>
    <property type="match status" value="1"/>
</dbReference>
<keyword evidence="4" id="KW-1185">Reference proteome</keyword>
<evidence type="ECO:0000256" key="1">
    <source>
        <dbReference type="ARBA" id="ARBA00023239"/>
    </source>
</evidence>
<dbReference type="RefSeq" id="WP_046103994.1">
    <property type="nucleotide sequence ID" value="NZ_JZEY01000054.1"/>
</dbReference>
<name>A0A0F5FM77_9HYPH</name>
<dbReference type="Proteomes" id="UP000033649">
    <property type="component" value="Unassembled WGS sequence"/>
</dbReference>
<proteinExistence type="predicted"/>
<dbReference type="AlphaFoldDB" id="A0A0F5FM77"/>
<accession>A0A0F5FM77</accession>
<dbReference type="GO" id="GO:0016831">
    <property type="term" value="F:carboxy-lyase activity"/>
    <property type="evidence" value="ECO:0007669"/>
    <property type="project" value="InterPro"/>
</dbReference>
<dbReference type="GO" id="GO:0016787">
    <property type="term" value="F:hydrolase activity"/>
    <property type="evidence" value="ECO:0007669"/>
    <property type="project" value="InterPro"/>
</dbReference>